<feature type="domain" description="C2H2-type" evidence="2">
    <location>
        <begin position="26"/>
        <end position="53"/>
    </location>
</feature>
<evidence type="ECO:0000256" key="1">
    <source>
        <dbReference type="PROSITE-ProRule" id="PRU00042"/>
    </source>
</evidence>
<dbReference type="OMA" id="GRYICIR"/>
<keyword evidence="1" id="KW-0479">Metal-binding</keyword>
<protein>
    <submittedName>
        <fullName evidence="3">Longitudinals lacking protein, isoforms A/B/D/L</fullName>
    </submittedName>
</protein>
<keyword evidence="1" id="KW-0862">Zinc</keyword>
<dbReference type="AlphaFoldDB" id="A0A067RMI0"/>
<name>A0A067RMI0_ZOONE</name>
<dbReference type="GO" id="GO:0008270">
    <property type="term" value="F:zinc ion binding"/>
    <property type="evidence" value="ECO:0007669"/>
    <property type="project" value="UniProtKB-KW"/>
</dbReference>
<dbReference type="PROSITE" id="PS50157">
    <property type="entry name" value="ZINC_FINGER_C2H2_2"/>
    <property type="match status" value="1"/>
</dbReference>
<dbReference type="Pfam" id="PF00096">
    <property type="entry name" value="zf-C2H2"/>
    <property type="match status" value="2"/>
</dbReference>
<organism evidence="3 4">
    <name type="scientific">Zootermopsis nevadensis</name>
    <name type="common">Dampwood termite</name>
    <dbReference type="NCBI Taxonomy" id="136037"/>
    <lineage>
        <taxon>Eukaryota</taxon>
        <taxon>Metazoa</taxon>
        <taxon>Ecdysozoa</taxon>
        <taxon>Arthropoda</taxon>
        <taxon>Hexapoda</taxon>
        <taxon>Insecta</taxon>
        <taxon>Pterygota</taxon>
        <taxon>Neoptera</taxon>
        <taxon>Polyneoptera</taxon>
        <taxon>Dictyoptera</taxon>
        <taxon>Blattodea</taxon>
        <taxon>Blattoidea</taxon>
        <taxon>Termitoidae</taxon>
        <taxon>Termopsidae</taxon>
        <taxon>Zootermopsis</taxon>
    </lineage>
</organism>
<keyword evidence="1" id="KW-0863">Zinc-finger</keyword>
<keyword evidence="4" id="KW-1185">Reference proteome</keyword>
<dbReference type="Proteomes" id="UP000027135">
    <property type="component" value="Unassembled WGS sequence"/>
</dbReference>
<dbReference type="InParanoid" id="A0A067RMI0"/>
<dbReference type="InterPro" id="IPR036236">
    <property type="entry name" value="Znf_C2H2_sf"/>
</dbReference>
<proteinExistence type="predicted"/>
<dbReference type="EMBL" id="KK852538">
    <property type="protein sequence ID" value="KDR21810.1"/>
    <property type="molecule type" value="Genomic_DNA"/>
</dbReference>
<dbReference type="InterPro" id="IPR013087">
    <property type="entry name" value="Znf_C2H2_type"/>
</dbReference>
<evidence type="ECO:0000259" key="2">
    <source>
        <dbReference type="PROSITE" id="PS50157"/>
    </source>
</evidence>
<dbReference type="eggNOG" id="ENOG502T1N7">
    <property type="taxonomic scope" value="Eukaryota"/>
</dbReference>
<dbReference type="SUPFAM" id="SSF57667">
    <property type="entry name" value="beta-beta-alpha zinc fingers"/>
    <property type="match status" value="1"/>
</dbReference>
<evidence type="ECO:0000313" key="3">
    <source>
        <dbReference type="EMBL" id="KDR21810.1"/>
    </source>
</evidence>
<gene>
    <name evidence="3" type="ORF">L798_02612</name>
</gene>
<evidence type="ECO:0000313" key="4">
    <source>
        <dbReference type="Proteomes" id="UP000027135"/>
    </source>
</evidence>
<dbReference type="Gene3D" id="3.30.160.60">
    <property type="entry name" value="Classic Zinc Finger"/>
    <property type="match status" value="1"/>
</dbReference>
<sequence>METMNIPYLPNTLVQQQSNMRGPGEFPCPQCFKIYKYKRSMIAHLKIECGKEPQLSCPYCPHRSKKNHHLAVHIRAIHKDII</sequence>
<dbReference type="SMART" id="SM00355">
    <property type="entry name" value="ZnF_C2H2"/>
    <property type="match status" value="2"/>
</dbReference>
<accession>A0A067RMI0</accession>
<reference evidence="3 4" key="1">
    <citation type="journal article" date="2014" name="Nat. Commun.">
        <title>Molecular traces of alternative social organization in a termite genome.</title>
        <authorList>
            <person name="Terrapon N."/>
            <person name="Li C."/>
            <person name="Robertson H.M."/>
            <person name="Ji L."/>
            <person name="Meng X."/>
            <person name="Booth W."/>
            <person name="Chen Z."/>
            <person name="Childers C.P."/>
            <person name="Glastad K.M."/>
            <person name="Gokhale K."/>
            <person name="Gowin J."/>
            <person name="Gronenberg W."/>
            <person name="Hermansen R.A."/>
            <person name="Hu H."/>
            <person name="Hunt B.G."/>
            <person name="Huylmans A.K."/>
            <person name="Khalil S.M."/>
            <person name="Mitchell R.D."/>
            <person name="Munoz-Torres M.C."/>
            <person name="Mustard J.A."/>
            <person name="Pan H."/>
            <person name="Reese J.T."/>
            <person name="Scharf M.E."/>
            <person name="Sun F."/>
            <person name="Vogel H."/>
            <person name="Xiao J."/>
            <person name="Yang W."/>
            <person name="Yang Z."/>
            <person name="Yang Z."/>
            <person name="Zhou J."/>
            <person name="Zhu J."/>
            <person name="Brent C.S."/>
            <person name="Elsik C.G."/>
            <person name="Goodisman M.A."/>
            <person name="Liberles D.A."/>
            <person name="Roe R.M."/>
            <person name="Vargo E.L."/>
            <person name="Vilcinskas A."/>
            <person name="Wang J."/>
            <person name="Bornberg-Bauer E."/>
            <person name="Korb J."/>
            <person name="Zhang G."/>
            <person name="Liebig J."/>
        </authorList>
    </citation>
    <scope>NUCLEOTIDE SEQUENCE [LARGE SCALE GENOMIC DNA]</scope>
    <source>
        <tissue evidence="3">Whole organism</tissue>
    </source>
</reference>